<evidence type="ECO:0000256" key="2">
    <source>
        <dbReference type="SAM" id="SignalP"/>
    </source>
</evidence>
<organism evidence="3 4">
    <name type="scientific">Meloidogyne incognita</name>
    <name type="common">Southern root-knot nematode worm</name>
    <name type="synonym">Oxyuris incognita</name>
    <dbReference type="NCBI Taxonomy" id="6306"/>
    <lineage>
        <taxon>Eukaryota</taxon>
        <taxon>Metazoa</taxon>
        <taxon>Ecdysozoa</taxon>
        <taxon>Nematoda</taxon>
        <taxon>Chromadorea</taxon>
        <taxon>Rhabditida</taxon>
        <taxon>Tylenchina</taxon>
        <taxon>Tylenchomorpha</taxon>
        <taxon>Tylenchoidea</taxon>
        <taxon>Meloidogynidae</taxon>
        <taxon>Meloidogyninae</taxon>
        <taxon>Meloidogyne</taxon>
        <taxon>Meloidogyne incognita group</taxon>
    </lineage>
</organism>
<evidence type="ECO:0000256" key="1">
    <source>
        <dbReference type="SAM" id="MobiDB-lite"/>
    </source>
</evidence>
<name>A0A914NJ06_MELIC</name>
<keyword evidence="2" id="KW-0732">Signal</keyword>
<feature type="compositionally biased region" description="Basic and acidic residues" evidence="1">
    <location>
        <begin position="421"/>
        <end position="451"/>
    </location>
</feature>
<proteinExistence type="predicted"/>
<feature type="signal peptide" evidence="2">
    <location>
        <begin position="1"/>
        <end position="21"/>
    </location>
</feature>
<feature type="chain" id="PRO_5037640684" evidence="2">
    <location>
        <begin position="22"/>
        <end position="451"/>
    </location>
</feature>
<accession>A0A914NJ06</accession>
<evidence type="ECO:0000313" key="3">
    <source>
        <dbReference type="Proteomes" id="UP000887563"/>
    </source>
</evidence>
<sequence>MNKKGLILTILSFLPLLLVKGYENFNITTNGQESEQTTVKYDENSSIFPKKLAEITVTQEESPNNKSFQKSEEQIQAEENNNIPKRNFYLDENECFVVPEEEANFKASNNGKSIYAVNGKIIVNEGITDEFGIKSLENLAELKCGVDNYDQFSYCAKVKFFNSDEKKTFNKELFEPNNPTNINEYLENYMQDFALVLVEGCVLCKDKTKPINILFYQNHKEGPIKPVCADGQVTMISNFTFNLNNYNNNGFITGGILNERFCPTRKTINDEIQFVPLSYTHKFSIIIEHSCNGQSNTRKIYFVKEIDFKNVENHVFELRGLLINLTNDKHDMEEIFDWNWENKNKGLGYNYYTAISPAELKKLKKEKEFNNITVRYLEANQEHLSENNEEENLESKEVFNEIKNKMIGDNMEEENEEKDEENIKLEKSTTMKTATEEKKKEEEESNEENNK</sequence>
<feature type="compositionally biased region" description="Acidic residues" evidence="1">
    <location>
        <begin position="410"/>
        <end position="420"/>
    </location>
</feature>
<protein>
    <submittedName>
        <fullName evidence="4">Uncharacterized protein</fullName>
    </submittedName>
</protein>
<dbReference type="WBParaSite" id="Minc3s05209g37803">
    <property type="protein sequence ID" value="Minc3s05209g37803"/>
    <property type="gene ID" value="Minc3s05209g37803"/>
</dbReference>
<keyword evidence="3" id="KW-1185">Reference proteome</keyword>
<dbReference type="Proteomes" id="UP000887563">
    <property type="component" value="Unplaced"/>
</dbReference>
<evidence type="ECO:0000313" key="4">
    <source>
        <dbReference type="WBParaSite" id="Minc3s05209g37803"/>
    </source>
</evidence>
<feature type="region of interest" description="Disordered" evidence="1">
    <location>
        <begin position="407"/>
        <end position="451"/>
    </location>
</feature>
<reference evidence="4" key="1">
    <citation type="submission" date="2022-11" db="UniProtKB">
        <authorList>
            <consortium name="WormBaseParasite"/>
        </authorList>
    </citation>
    <scope>IDENTIFICATION</scope>
</reference>
<dbReference type="AlphaFoldDB" id="A0A914NJ06"/>